<dbReference type="Gene3D" id="3.30.60.70">
    <property type="entry name" value="Trimeric LpxA-like enzymes"/>
    <property type="match status" value="1"/>
</dbReference>
<evidence type="ECO:0000313" key="2">
    <source>
        <dbReference type="EMBL" id="RBQ28242.1"/>
    </source>
</evidence>
<sequence length="229" mass="26181">MVTTKDDFKNLVEDIKKQSWYKEPLAFAIARVSRGVLNKNSILEVTYPTINWNENSASAAIFLNAIKQSGVVLDTTKSEAVFDLTDSFLSYCVESYKPFYEEKEQHKNLQVISTLASLPIESGLSPDDFKVVFIFEDTKPQSVETAYLKLYAKYSKNINVNLDGIDDLLTTCAWIDGVPVELDWLRQNEILLKVANKYPKVEFVGKYSRVLKHIIPNENETYSFENLLK</sequence>
<evidence type="ECO:0000313" key="3">
    <source>
        <dbReference type="Proteomes" id="UP000252669"/>
    </source>
</evidence>
<proteinExistence type="predicted"/>
<dbReference type="Pfam" id="PF14790">
    <property type="entry name" value="THDPS_N"/>
    <property type="match status" value="1"/>
</dbReference>
<dbReference type="InterPro" id="IPR038361">
    <property type="entry name" value="THDPS_M_sf"/>
</dbReference>
<name>A0A366MSC7_9BACT</name>
<dbReference type="InterPro" id="IPR032784">
    <property type="entry name" value="THDPS_M"/>
</dbReference>
<comment type="caution">
    <text evidence="2">The sequence shown here is derived from an EMBL/GenBank/DDBJ whole genome shotgun (WGS) entry which is preliminary data.</text>
</comment>
<dbReference type="RefSeq" id="WP_113895111.1">
    <property type="nucleotide sequence ID" value="NZ_JANJGA010000018.1"/>
</dbReference>
<dbReference type="Gene3D" id="3.30.70.2010">
    <property type="match status" value="1"/>
</dbReference>
<accession>A0A366MSC7</accession>
<dbReference type="Pfam" id="PF14789">
    <property type="entry name" value="THDPS_M"/>
    <property type="match status" value="1"/>
</dbReference>
<dbReference type="EMBL" id="PDKB01000019">
    <property type="protein sequence ID" value="RBQ28242.1"/>
    <property type="molecule type" value="Genomic_DNA"/>
</dbReference>
<keyword evidence="3" id="KW-1185">Reference proteome</keyword>
<feature type="domain" description="2,3,4,5-tetrahydropyridine-2,6-dicarboxylate N-succinyltransferase middle" evidence="1">
    <location>
        <begin position="169"/>
        <end position="206"/>
    </location>
</feature>
<protein>
    <recommendedName>
        <fullName evidence="1">2,3,4,5-tetrahydropyridine-2,6-dicarboxylate N-succinyltransferase middle domain-containing protein</fullName>
    </recommendedName>
</protein>
<evidence type="ECO:0000259" key="1">
    <source>
        <dbReference type="Pfam" id="PF14789"/>
    </source>
</evidence>
<dbReference type="AlphaFoldDB" id="A0A366MSC7"/>
<dbReference type="Proteomes" id="UP000252669">
    <property type="component" value="Unassembled WGS sequence"/>
</dbReference>
<reference evidence="2 3" key="1">
    <citation type="submission" date="2017-10" db="EMBL/GenBank/DDBJ databases">
        <title>Genomics of the genus Arcobacter.</title>
        <authorList>
            <person name="Perez-Cataluna A."/>
            <person name="Figueras M.J."/>
        </authorList>
    </citation>
    <scope>NUCLEOTIDE SEQUENCE [LARGE SCALE GENOMIC DNA]</scope>
    <source>
        <strain evidence="2 3">CECT 9230</strain>
    </source>
</reference>
<dbReference type="OrthoDB" id="9782799at2"/>
<gene>
    <name evidence="2" type="ORF">CRU91_10140</name>
</gene>
<organism evidence="2 3">
    <name type="scientific">Aliarcobacter vitoriensis</name>
    <dbReference type="NCBI Taxonomy" id="2011099"/>
    <lineage>
        <taxon>Bacteria</taxon>
        <taxon>Pseudomonadati</taxon>
        <taxon>Campylobacterota</taxon>
        <taxon>Epsilonproteobacteria</taxon>
        <taxon>Campylobacterales</taxon>
        <taxon>Arcobacteraceae</taxon>
        <taxon>Aliarcobacter</taxon>
    </lineage>
</organism>